<protein>
    <recommendedName>
        <fullName evidence="3">Lipid A deacylase LpxR family protein</fullName>
    </recommendedName>
</protein>
<accession>A0A1D8IQU6</accession>
<keyword evidence="2" id="KW-1185">Reference proteome</keyword>
<reference evidence="2" key="1">
    <citation type="submission" date="2016-09" db="EMBL/GenBank/DDBJ databases">
        <title>Acidihalobacter prosperus F5.</title>
        <authorList>
            <person name="Khaleque H.N."/>
            <person name="Ramsay J.P."/>
            <person name="Kaksonen A.H."/>
            <person name="Boxall N.J."/>
            <person name="Watkin E.L.J."/>
        </authorList>
    </citation>
    <scope>NUCLEOTIDE SEQUENCE [LARGE SCALE GENOMIC DNA]</scope>
    <source>
        <strain evidence="2">F5</strain>
    </source>
</reference>
<evidence type="ECO:0008006" key="3">
    <source>
        <dbReference type="Google" id="ProtNLM"/>
    </source>
</evidence>
<dbReference type="RefSeq" id="WP_070079272.1">
    <property type="nucleotide sequence ID" value="NZ_CP017415.1"/>
</dbReference>
<dbReference type="Pfam" id="PF09982">
    <property type="entry name" value="LpxR"/>
    <property type="match status" value="1"/>
</dbReference>
<name>A0A1D8IQU6_9GAMM</name>
<sequence>MLVASSPPALAEKPSESGILSMNFENDLFYDTDHDYTNGVRIAWLSSANESPDWIVQAARLFPLFSGHGHVRTGYALGQSMYTPKDITQKNPPLNDRPYAGWLYGSIDVIAETDARLDQLGLMVGIVGPSSLAESTQKFIHRVIGVAQPEGWDTQIKNELGIVLIYQRSWRQAVDKKTFAGMSYDITPHAGGALGNVFTYANTGVTLRIGRPPSLDYGPPRIQPSLPGSGFFVPDRDIDWYFFSGIDIRAVARNIFLDGNTFGGGRRIDKEPFVGDLQLGFVVIWQRVRLSYTHVLRTREFKGQSGGDNFGAMSLSASF</sequence>
<evidence type="ECO:0000313" key="1">
    <source>
        <dbReference type="EMBL" id="AOU98918.1"/>
    </source>
</evidence>
<dbReference type="Gene3D" id="2.40.128.140">
    <property type="entry name" value="Outer membrane protein"/>
    <property type="match status" value="1"/>
</dbReference>
<dbReference type="InterPro" id="IPR037107">
    <property type="entry name" value="Put_OMP_sf"/>
</dbReference>
<evidence type="ECO:0000313" key="2">
    <source>
        <dbReference type="Proteomes" id="UP000095401"/>
    </source>
</evidence>
<dbReference type="KEGG" id="aprs:BI364_14000"/>
<dbReference type="AlphaFoldDB" id="A0A1D8IQU6"/>
<proteinExistence type="predicted"/>
<dbReference type="Proteomes" id="UP000095401">
    <property type="component" value="Chromosome"/>
</dbReference>
<dbReference type="EMBL" id="CP017415">
    <property type="protein sequence ID" value="AOU98918.1"/>
    <property type="molecule type" value="Genomic_DNA"/>
</dbReference>
<dbReference type="InterPro" id="IPR018707">
    <property type="entry name" value="LpxR"/>
</dbReference>
<gene>
    <name evidence="1" type="ORF">BI364_14000</name>
</gene>
<organism evidence="1 2">
    <name type="scientific">Acidihalobacter yilgarnensis</name>
    <dbReference type="NCBI Taxonomy" id="2819280"/>
    <lineage>
        <taxon>Bacteria</taxon>
        <taxon>Pseudomonadati</taxon>
        <taxon>Pseudomonadota</taxon>
        <taxon>Gammaproteobacteria</taxon>
        <taxon>Chromatiales</taxon>
        <taxon>Ectothiorhodospiraceae</taxon>
        <taxon>Acidihalobacter</taxon>
    </lineage>
</organism>